<dbReference type="AlphaFoldDB" id="A0A8C7GE50"/>
<dbReference type="GeneTree" id="ENSGT00940000160879"/>
<evidence type="ECO:0000256" key="21">
    <source>
        <dbReference type="ARBA" id="ARBA00025497"/>
    </source>
</evidence>
<accession>A0A8C7GE50</accession>
<evidence type="ECO:0000256" key="10">
    <source>
        <dbReference type="ARBA" id="ARBA00022737"/>
    </source>
</evidence>
<dbReference type="GO" id="GO:0005768">
    <property type="term" value="C:endosome"/>
    <property type="evidence" value="ECO:0007669"/>
    <property type="project" value="UniProtKB-SubCell"/>
</dbReference>
<reference evidence="25" key="2">
    <citation type="submission" date="2025-09" db="UniProtKB">
        <authorList>
            <consortium name="Ensembl"/>
        </authorList>
    </citation>
    <scope>IDENTIFICATION</scope>
</reference>
<dbReference type="InterPro" id="IPR000483">
    <property type="entry name" value="Cys-rich_flank_reg_C"/>
</dbReference>
<dbReference type="GO" id="GO:0005886">
    <property type="term" value="C:plasma membrane"/>
    <property type="evidence" value="ECO:0007669"/>
    <property type="project" value="TreeGrafter"/>
</dbReference>
<sequence>MDATTCWLQLAPLFLYHFLVPTSCHWMPRQFPCDVTVNTTNTTDDIIFNCEERRLKNVPVGITRNVTVLDLSENNIRNVSLDAFSNLENLTLLNLNCVNKNGDTHIAEGAFKNLTNLQDLRLNGNGLINIPQILPLILDKLMLDNNKINFSNMINLVGIQHVKELYLSKNCYYWNPCETDFTIGYGTFSVLTKLKVLMLAYNNLTRVPKGLPSSIQELHLDSNKIQQIAEDDFLGLTHLTILELQGNCPRCSNAPYPCVPCPNDSLDIHPHAFHGLTQLQTLHLAGNSLRFINNSWFESLNNLTHLFLSYNYLTNTITSGTFFSYLPKLEKIDLSFNYDLLAYPETLELSKNFSQLVSLTTLHIMGFVFREIHLETLRPLYELKRLSVLNIGTNFIVRSDSHIFNKFSNSSLKVIYLAENRLYPISVNESPGCGTGGNLKSVLYTSPLTGYYSNSRDFSYGINHNLVKPECFISGRVLVLSSNNLFFISPKQFEGYGDIACLNLSRNGFSAALNGTEFTSLPNLKYLDLSFNKIDLAYDNAFKELKKLKILDLSYNSHYFEVSGVTHNLNFLKNLPTLKVLNMSHNNIFTLTTKQMTSTSIKELQFQHNLLATLWKEGDDSYNSLFKKLTNLTYLDISFNSIEKIPSKVYENIPYTLQKLCISHNSLCHFDWDKLAGFQQLNFLDLSYNSLFHVSANLSNFTDTLQILDLSHNQIFQLSRGFLRGAQSLQILDLSYNQLTIINKTTFLSGPENYMKTLSLQGNPFQCTCDLLEFILWIKDNKNVEIPRLASEVTCNMPAKMRGQPMILFNIKECNEDNIAFLIYSLSTSLIMFTVVITMAGHVFYWDASYILYYLRAKLKGYHSLKSTTTDNLYDAFVTYDTRDPLVSDWVLNQLRVQLEERGERHLPLCLEERDWAPGVPLIDNLFQSIRQSRKTVFVLTEAYIRTGNFRMAVYLAHQRLLDENIDVIVLVLLEPVLQHSHFLLLRRRLCGRSVLEWPQSAAAETWFWKHLRNAVRLDNQVMYNKIYSRSSASMSDKPDLAEVSNFDKTKLKKTETQEKNPLPTKESKIGARFSLLNSTHHL</sequence>
<dbReference type="PANTHER" id="PTHR47410">
    <property type="entry name" value="TOLL-LIKE RECEPTOR 7-RELATED"/>
    <property type="match status" value="1"/>
</dbReference>
<keyword evidence="17" id="KW-0325">Glycoprotein</keyword>
<dbReference type="InterPro" id="IPR038386">
    <property type="entry name" value="Beta-thymosin_sf"/>
</dbReference>
<dbReference type="GO" id="GO:1902533">
    <property type="term" value="P:positive regulation of intracellular signal transduction"/>
    <property type="evidence" value="ECO:0007669"/>
    <property type="project" value="UniProtKB-ARBA"/>
</dbReference>
<evidence type="ECO:0000256" key="20">
    <source>
        <dbReference type="ARBA" id="ARBA00023212"/>
    </source>
</evidence>
<evidence type="ECO:0000256" key="12">
    <source>
        <dbReference type="ARBA" id="ARBA00022859"/>
    </source>
</evidence>
<dbReference type="Gene3D" id="3.80.10.10">
    <property type="entry name" value="Ribonuclease Inhibitor"/>
    <property type="match status" value="1"/>
</dbReference>
<name>A0A8C7GE50_ONCKI</name>
<keyword evidence="5" id="KW-0963">Cytoplasm</keyword>
<evidence type="ECO:0000256" key="14">
    <source>
        <dbReference type="ARBA" id="ARBA00022990"/>
    </source>
</evidence>
<dbReference type="GO" id="GO:0032755">
    <property type="term" value="P:positive regulation of interleukin-6 production"/>
    <property type="evidence" value="ECO:0007669"/>
    <property type="project" value="TreeGrafter"/>
</dbReference>
<dbReference type="SMART" id="SM00365">
    <property type="entry name" value="LRR_SD22"/>
    <property type="match status" value="9"/>
</dbReference>
<evidence type="ECO:0000256" key="2">
    <source>
        <dbReference type="ARBA" id="ARBA00004245"/>
    </source>
</evidence>
<dbReference type="InterPro" id="IPR001611">
    <property type="entry name" value="Leu-rich_rpt"/>
</dbReference>
<evidence type="ECO:0000256" key="18">
    <source>
        <dbReference type="ARBA" id="ARBA00023198"/>
    </source>
</evidence>
<dbReference type="Pfam" id="PF01582">
    <property type="entry name" value="TIR"/>
    <property type="match status" value="1"/>
</dbReference>
<keyword evidence="8" id="KW-0812">Transmembrane</keyword>
<keyword evidence="10" id="KW-0677">Repeat</keyword>
<evidence type="ECO:0000256" key="4">
    <source>
        <dbReference type="ARBA" id="ARBA00009634"/>
    </source>
</evidence>
<dbReference type="GO" id="GO:0003785">
    <property type="term" value="F:actin monomer binding"/>
    <property type="evidence" value="ECO:0007669"/>
    <property type="project" value="InterPro"/>
</dbReference>
<comment type="function">
    <text evidence="21">Plays an important role in the organization of the cytoskeleton. Binds to and sequesters actin monomers (G actin) and therefore inhibits actin polymerization.</text>
</comment>
<dbReference type="CDD" id="cd22059">
    <property type="entry name" value="WH2_BetaT"/>
    <property type="match status" value="1"/>
</dbReference>
<evidence type="ECO:0000256" key="13">
    <source>
        <dbReference type="ARBA" id="ARBA00022989"/>
    </source>
</evidence>
<keyword evidence="16" id="KW-0675">Receptor</keyword>
<dbReference type="GO" id="GO:0007015">
    <property type="term" value="P:actin filament organization"/>
    <property type="evidence" value="ECO:0007669"/>
    <property type="project" value="InterPro"/>
</dbReference>
<feature type="domain" description="TIR" evidence="24">
    <location>
        <begin position="872"/>
        <end position="1016"/>
    </location>
</feature>
<evidence type="ECO:0000256" key="1">
    <source>
        <dbReference type="ARBA" id="ARBA00004177"/>
    </source>
</evidence>
<dbReference type="Gene3D" id="3.40.50.10140">
    <property type="entry name" value="Toll/interleukin-1 receptor homology (TIR) domain"/>
    <property type="match status" value="1"/>
</dbReference>
<dbReference type="SMART" id="SM00082">
    <property type="entry name" value="LRRCT"/>
    <property type="match status" value="1"/>
</dbReference>
<dbReference type="SMART" id="SM00152">
    <property type="entry name" value="THY"/>
    <property type="match status" value="1"/>
</dbReference>
<dbReference type="Gene3D" id="1.20.5.520">
    <property type="entry name" value="Single helix bin"/>
    <property type="match status" value="1"/>
</dbReference>
<evidence type="ECO:0000313" key="26">
    <source>
        <dbReference type="Proteomes" id="UP000694557"/>
    </source>
</evidence>
<evidence type="ECO:0000256" key="23">
    <source>
        <dbReference type="SAM" id="SignalP"/>
    </source>
</evidence>
<dbReference type="FunFam" id="3.80.10.10:FF:000037">
    <property type="entry name" value="Toll-like receptor 7"/>
    <property type="match status" value="1"/>
</dbReference>
<dbReference type="InterPro" id="IPR032675">
    <property type="entry name" value="LRR_dom_sf"/>
</dbReference>
<evidence type="ECO:0000256" key="9">
    <source>
        <dbReference type="ARBA" id="ARBA00022729"/>
    </source>
</evidence>
<keyword evidence="20" id="KW-0206">Cytoskeleton</keyword>
<organism evidence="25 26">
    <name type="scientific">Oncorhynchus kisutch</name>
    <name type="common">Coho salmon</name>
    <name type="synonym">Salmo kisutch</name>
    <dbReference type="NCBI Taxonomy" id="8019"/>
    <lineage>
        <taxon>Eukaryota</taxon>
        <taxon>Metazoa</taxon>
        <taxon>Chordata</taxon>
        <taxon>Craniata</taxon>
        <taxon>Vertebrata</taxon>
        <taxon>Euteleostomi</taxon>
        <taxon>Actinopterygii</taxon>
        <taxon>Neopterygii</taxon>
        <taxon>Teleostei</taxon>
        <taxon>Protacanthopterygii</taxon>
        <taxon>Salmoniformes</taxon>
        <taxon>Salmonidae</taxon>
        <taxon>Salmoninae</taxon>
        <taxon>Oncorhynchus</taxon>
    </lineage>
</organism>
<keyword evidence="19" id="KW-0009">Actin-binding</keyword>
<dbReference type="InterPro" id="IPR003591">
    <property type="entry name" value="Leu-rich_rpt_typical-subtyp"/>
</dbReference>
<dbReference type="GO" id="GO:0038187">
    <property type="term" value="F:pattern recognition receptor activity"/>
    <property type="evidence" value="ECO:0007669"/>
    <property type="project" value="TreeGrafter"/>
</dbReference>
<dbReference type="Pfam" id="PF13516">
    <property type="entry name" value="LRR_6"/>
    <property type="match status" value="1"/>
</dbReference>
<dbReference type="FunFam" id="1.20.5.520:FF:000001">
    <property type="entry name" value="Thymosin beta"/>
    <property type="match status" value="1"/>
</dbReference>
<evidence type="ECO:0000313" key="25">
    <source>
        <dbReference type="Ensembl" id="ENSOKIP00005041868.1"/>
    </source>
</evidence>
<dbReference type="Pfam" id="PF01290">
    <property type="entry name" value="Thymosin"/>
    <property type="match status" value="1"/>
</dbReference>
<dbReference type="Ensembl" id="ENSOKIT00005044134.1">
    <property type="protein sequence ID" value="ENSOKIP00005041868.1"/>
    <property type="gene ID" value="ENSOKIG00005017676.1"/>
</dbReference>
<comment type="subcellular location">
    <subcellularLocation>
        <location evidence="2">Cytoplasm</location>
        <location evidence="2">Cytoskeleton</location>
    </subcellularLocation>
    <subcellularLocation>
        <location evidence="22">Endomembrane system</location>
        <topology evidence="22">Single-pass type I membrane protein</topology>
    </subcellularLocation>
    <subcellularLocation>
        <location evidence="1">Endosome</location>
    </subcellularLocation>
</comment>
<comment type="similarity">
    <text evidence="3">Belongs to the thymosin beta family.</text>
</comment>
<dbReference type="FunFam" id="3.40.50.10140:FF:000003">
    <property type="entry name" value="Toll-like receptor 7"/>
    <property type="match status" value="1"/>
</dbReference>
<evidence type="ECO:0000256" key="11">
    <source>
        <dbReference type="ARBA" id="ARBA00022753"/>
    </source>
</evidence>
<feature type="chain" id="PRO_5034596247" evidence="23">
    <location>
        <begin position="25"/>
        <end position="1083"/>
    </location>
</feature>
<gene>
    <name evidence="25" type="primary">TLR8</name>
</gene>
<reference evidence="25" key="1">
    <citation type="submission" date="2025-08" db="UniProtKB">
        <authorList>
            <consortium name="Ensembl"/>
        </authorList>
    </citation>
    <scope>IDENTIFICATION</scope>
</reference>
<dbReference type="PROSITE" id="PS50104">
    <property type="entry name" value="TIR"/>
    <property type="match status" value="1"/>
</dbReference>
<dbReference type="GO" id="GO:0007249">
    <property type="term" value="P:canonical NF-kappaB signal transduction"/>
    <property type="evidence" value="ECO:0007669"/>
    <property type="project" value="TreeGrafter"/>
</dbReference>
<keyword evidence="9 23" id="KW-0732">Signal</keyword>
<dbReference type="SUPFAM" id="SSF52200">
    <property type="entry name" value="Toll/Interleukin receptor TIR domain"/>
    <property type="match status" value="1"/>
</dbReference>
<dbReference type="SUPFAM" id="SSF52047">
    <property type="entry name" value="RNI-like"/>
    <property type="match status" value="1"/>
</dbReference>
<keyword evidence="12" id="KW-0391">Immunity</keyword>
<evidence type="ECO:0000256" key="6">
    <source>
        <dbReference type="ARBA" id="ARBA00022588"/>
    </source>
</evidence>
<dbReference type="GO" id="GO:0006954">
    <property type="term" value="P:inflammatory response"/>
    <property type="evidence" value="ECO:0007669"/>
    <property type="project" value="UniProtKB-KW"/>
</dbReference>
<evidence type="ECO:0000259" key="24">
    <source>
        <dbReference type="PROSITE" id="PS50104"/>
    </source>
</evidence>
<dbReference type="InterPro" id="IPR000157">
    <property type="entry name" value="TIR_dom"/>
</dbReference>
<dbReference type="PROSITE" id="PS00500">
    <property type="entry name" value="THYMOSIN_B4"/>
    <property type="match status" value="1"/>
</dbReference>
<keyword evidence="13" id="KW-1133">Transmembrane helix</keyword>
<keyword evidence="14" id="KW-0007">Acetylation</keyword>
<feature type="signal peptide" evidence="23">
    <location>
        <begin position="1"/>
        <end position="24"/>
    </location>
</feature>
<evidence type="ECO:0000256" key="19">
    <source>
        <dbReference type="ARBA" id="ARBA00023203"/>
    </source>
</evidence>
<comment type="similarity">
    <text evidence="4">Belongs to the Toll-like receptor family.</text>
</comment>
<keyword evidence="7" id="KW-0433">Leucine-rich repeat</keyword>
<dbReference type="SUPFAM" id="SSF52058">
    <property type="entry name" value="L domain-like"/>
    <property type="match status" value="1"/>
</dbReference>
<protein>
    <submittedName>
        <fullName evidence="25">Toll like receptor 8</fullName>
    </submittedName>
</protein>
<evidence type="ECO:0000256" key="16">
    <source>
        <dbReference type="ARBA" id="ARBA00023170"/>
    </source>
</evidence>
<keyword evidence="15" id="KW-0472">Membrane</keyword>
<evidence type="ECO:0000256" key="8">
    <source>
        <dbReference type="ARBA" id="ARBA00022692"/>
    </source>
</evidence>
<dbReference type="GO" id="GO:0045087">
    <property type="term" value="P:innate immune response"/>
    <property type="evidence" value="ECO:0007669"/>
    <property type="project" value="UniProtKB-KW"/>
</dbReference>
<keyword evidence="6" id="KW-0399">Innate immunity</keyword>
<dbReference type="GO" id="GO:0005856">
    <property type="term" value="C:cytoskeleton"/>
    <property type="evidence" value="ECO:0007669"/>
    <property type="project" value="UniProtKB-SubCell"/>
</dbReference>
<dbReference type="SMART" id="SM00369">
    <property type="entry name" value="LRR_TYP"/>
    <property type="match status" value="14"/>
</dbReference>
<dbReference type="InterPro" id="IPR035897">
    <property type="entry name" value="Toll_tir_struct_dom_sf"/>
</dbReference>
<dbReference type="Proteomes" id="UP000694557">
    <property type="component" value="Unassembled WGS sequence"/>
</dbReference>
<dbReference type="GO" id="GO:0002224">
    <property type="term" value="P:toll-like receptor signaling pathway"/>
    <property type="evidence" value="ECO:0007669"/>
    <property type="project" value="TreeGrafter"/>
</dbReference>
<dbReference type="InterPro" id="IPR001152">
    <property type="entry name" value="Beta-thymosin"/>
</dbReference>
<keyword evidence="18" id="KW-0395">Inflammatory response</keyword>
<evidence type="ECO:0000256" key="7">
    <source>
        <dbReference type="ARBA" id="ARBA00022614"/>
    </source>
</evidence>
<dbReference type="GO" id="GO:0051607">
    <property type="term" value="P:defense response to virus"/>
    <property type="evidence" value="ECO:0007669"/>
    <property type="project" value="TreeGrafter"/>
</dbReference>
<keyword evidence="11" id="KW-0967">Endosome</keyword>
<keyword evidence="26" id="KW-1185">Reference proteome</keyword>
<proteinExistence type="inferred from homology"/>
<dbReference type="PANTHER" id="PTHR47410:SF1">
    <property type="entry name" value="TOLL-LIKE RECEPTOR 8"/>
    <property type="match status" value="1"/>
</dbReference>
<dbReference type="PROSITE" id="PS51450">
    <property type="entry name" value="LRR"/>
    <property type="match status" value="4"/>
</dbReference>
<evidence type="ECO:0000256" key="3">
    <source>
        <dbReference type="ARBA" id="ARBA00009511"/>
    </source>
</evidence>
<evidence type="ECO:0000256" key="5">
    <source>
        <dbReference type="ARBA" id="ARBA00022490"/>
    </source>
</evidence>
<evidence type="ECO:0000256" key="17">
    <source>
        <dbReference type="ARBA" id="ARBA00023180"/>
    </source>
</evidence>
<evidence type="ECO:0000256" key="15">
    <source>
        <dbReference type="ARBA" id="ARBA00023136"/>
    </source>
</evidence>
<dbReference type="Pfam" id="PF13855">
    <property type="entry name" value="LRR_8"/>
    <property type="match status" value="6"/>
</dbReference>
<dbReference type="PRINTS" id="PR01537">
    <property type="entry name" value="INTRLKN1R1F"/>
</dbReference>
<dbReference type="SMART" id="SM00255">
    <property type="entry name" value="TIR"/>
    <property type="match status" value="1"/>
</dbReference>
<evidence type="ECO:0000256" key="22">
    <source>
        <dbReference type="ARBA" id="ARBA00046288"/>
    </source>
</evidence>